<evidence type="ECO:0000256" key="2">
    <source>
        <dbReference type="ARBA" id="ARBA00023015"/>
    </source>
</evidence>
<dbReference type="InterPro" id="IPR011598">
    <property type="entry name" value="bHLH_dom"/>
</dbReference>
<dbReference type="InterPro" id="IPR054502">
    <property type="entry name" value="bHLH-TF_ACT-like_plant"/>
</dbReference>
<reference evidence="9" key="2">
    <citation type="submission" date="2021-01" db="EMBL/GenBank/DDBJ databases">
        <authorList>
            <person name="Lovell J.T."/>
            <person name="Bentley N."/>
            <person name="Bhattarai G."/>
            <person name="Jenkins J.W."/>
            <person name="Sreedasyam A."/>
            <person name="Alarcon Y."/>
            <person name="Bock C."/>
            <person name="Boston L."/>
            <person name="Carlson J."/>
            <person name="Cervantes K."/>
            <person name="Clermont K."/>
            <person name="Krom N."/>
            <person name="Kubenka K."/>
            <person name="Mamidi S."/>
            <person name="Mattison C."/>
            <person name="Monteros M."/>
            <person name="Pisani C."/>
            <person name="Plott C."/>
            <person name="Rajasekar S."/>
            <person name="Rhein H.S."/>
            <person name="Rohla C."/>
            <person name="Song M."/>
            <person name="Hilaire R.S."/>
            <person name="Shu S."/>
            <person name="Wells L."/>
            <person name="Wang X."/>
            <person name="Webber J."/>
            <person name="Heerema R.J."/>
            <person name="Klein P."/>
            <person name="Conner P."/>
            <person name="Grauke L."/>
            <person name="Grimwood J."/>
            <person name="Schmutz J."/>
            <person name="Randall J.J."/>
        </authorList>
    </citation>
    <scope>NUCLEOTIDE SEQUENCE</scope>
    <source>
        <tissue evidence="9">Leaf</tissue>
    </source>
</reference>
<feature type="coiled-coil region" evidence="5">
    <location>
        <begin position="212"/>
        <end position="239"/>
    </location>
</feature>
<dbReference type="GO" id="GO:0005634">
    <property type="term" value="C:nucleus"/>
    <property type="evidence" value="ECO:0007669"/>
    <property type="project" value="UniProtKB-SubCell"/>
</dbReference>
<evidence type="ECO:0000256" key="1">
    <source>
        <dbReference type="ARBA" id="ARBA00004123"/>
    </source>
</evidence>
<dbReference type="InterPro" id="IPR036638">
    <property type="entry name" value="HLH_DNA-bd_sf"/>
</dbReference>
<feature type="region of interest" description="Disordered" evidence="6">
    <location>
        <begin position="249"/>
        <end position="272"/>
    </location>
</feature>
<dbReference type="SUPFAM" id="SSF47459">
    <property type="entry name" value="HLH, helix-loop-helix DNA-binding domain"/>
    <property type="match status" value="1"/>
</dbReference>
<dbReference type="OrthoDB" id="690068at2759"/>
<keyword evidence="2" id="KW-0805">Transcription regulation</keyword>
<dbReference type="PANTHER" id="PTHR45959">
    <property type="entry name" value="BHLH TRANSCRIPTION FACTOR"/>
    <property type="match status" value="1"/>
</dbReference>
<evidence type="ECO:0000313" key="9">
    <source>
        <dbReference type="EMBL" id="KAG6701085.1"/>
    </source>
</evidence>
<comment type="subcellular location">
    <subcellularLocation>
        <location evidence="1">Nucleus</location>
    </subcellularLocation>
</comment>
<dbReference type="AlphaFoldDB" id="A0A8T1PYD4"/>
<reference evidence="8" key="1">
    <citation type="submission" date="2020-12" db="EMBL/GenBank/DDBJ databases">
        <title>WGS assembly of Carya illinoinensis cv. Pawnee.</title>
        <authorList>
            <person name="Platts A."/>
            <person name="Shu S."/>
            <person name="Wright S."/>
            <person name="Barry K."/>
            <person name="Edger P."/>
            <person name="Pires J.C."/>
            <person name="Schmutz J."/>
        </authorList>
    </citation>
    <scope>NUCLEOTIDE SEQUENCE</scope>
    <source>
        <tissue evidence="8">Leaf</tissue>
    </source>
</reference>
<keyword evidence="10" id="KW-1185">Reference proteome</keyword>
<keyword evidence="4" id="KW-0539">Nucleus</keyword>
<dbReference type="Pfam" id="PF22754">
    <property type="entry name" value="bHLH-TF_ACT-like_plant"/>
    <property type="match status" value="1"/>
</dbReference>
<dbReference type="EMBL" id="CM031816">
    <property type="protein sequence ID" value="KAG6645792.1"/>
    <property type="molecule type" value="Genomic_DNA"/>
</dbReference>
<keyword evidence="3" id="KW-0804">Transcription</keyword>
<dbReference type="PROSITE" id="PS50888">
    <property type="entry name" value="BHLH"/>
    <property type="match status" value="1"/>
</dbReference>
<organism evidence="8 10">
    <name type="scientific">Carya illinoinensis</name>
    <name type="common">Pecan</name>
    <dbReference type="NCBI Taxonomy" id="32201"/>
    <lineage>
        <taxon>Eukaryota</taxon>
        <taxon>Viridiplantae</taxon>
        <taxon>Streptophyta</taxon>
        <taxon>Embryophyta</taxon>
        <taxon>Tracheophyta</taxon>
        <taxon>Spermatophyta</taxon>
        <taxon>Magnoliopsida</taxon>
        <taxon>eudicotyledons</taxon>
        <taxon>Gunneridae</taxon>
        <taxon>Pentapetalae</taxon>
        <taxon>rosids</taxon>
        <taxon>fabids</taxon>
        <taxon>Fagales</taxon>
        <taxon>Juglandaceae</taxon>
        <taxon>Carya</taxon>
    </lineage>
</organism>
<dbReference type="Proteomes" id="UP000811609">
    <property type="component" value="Chromosome 8"/>
</dbReference>
<feature type="domain" description="BHLH" evidence="7">
    <location>
        <begin position="173"/>
        <end position="222"/>
    </location>
</feature>
<dbReference type="GO" id="GO:0046983">
    <property type="term" value="F:protein dimerization activity"/>
    <property type="evidence" value="ECO:0007669"/>
    <property type="project" value="InterPro"/>
</dbReference>
<gene>
    <name evidence="8" type="ORF">CIPAW_08G147300</name>
    <name evidence="9" type="ORF">I3842_08G146800</name>
</gene>
<dbReference type="EMBL" id="CM031832">
    <property type="protein sequence ID" value="KAG6701085.1"/>
    <property type="molecule type" value="Genomic_DNA"/>
</dbReference>
<dbReference type="GO" id="GO:0080090">
    <property type="term" value="P:regulation of primary metabolic process"/>
    <property type="evidence" value="ECO:0007669"/>
    <property type="project" value="UniProtKB-ARBA"/>
</dbReference>
<evidence type="ECO:0000313" key="8">
    <source>
        <dbReference type="EMBL" id="KAG6645792.1"/>
    </source>
</evidence>
<protein>
    <recommendedName>
        <fullName evidence="7">BHLH domain-containing protein</fullName>
    </recommendedName>
</protein>
<dbReference type="SMART" id="SM00353">
    <property type="entry name" value="HLH"/>
    <property type="match status" value="1"/>
</dbReference>
<evidence type="ECO:0000256" key="4">
    <source>
        <dbReference type="ARBA" id="ARBA00023242"/>
    </source>
</evidence>
<dbReference type="CDD" id="cd11452">
    <property type="entry name" value="bHLH_AtNAI1_like"/>
    <property type="match status" value="1"/>
</dbReference>
<evidence type="ECO:0000256" key="6">
    <source>
        <dbReference type="SAM" id="MobiDB-lite"/>
    </source>
</evidence>
<evidence type="ECO:0000256" key="3">
    <source>
        <dbReference type="ARBA" id="ARBA00023163"/>
    </source>
</evidence>
<keyword evidence="5" id="KW-0175">Coiled coil</keyword>
<dbReference type="Proteomes" id="UP000811246">
    <property type="component" value="Chromosome 8"/>
</dbReference>
<evidence type="ECO:0000313" key="10">
    <source>
        <dbReference type="Proteomes" id="UP000811609"/>
    </source>
</evidence>
<dbReference type="PANTHER" id="PTHR45959:SF73">
    <property type="entry name" value="TRANSCRIPTION FACTOR BHLH25"/>
    <property type="match status" value="1"/>
</dbReference>
<dbReference type="Pfam" id="PF00010">
    <property type="entry name" value="HLH"/>
    <property type="match status" value="1"/>
</dbReference>
<evidence type="ECO:0000256" key="5">
    <source>
        <dbReference type="SAM" id="Coils"/>
    </source>
</evidence>
<accession>A0A8T1PYD4</accession>
<dbReference type="InterPro" id="IPR052610">
    <property type="entry name" value="bHLH_transcription_regulator"/>
</dbReference>
<dbReference type="Gene3D" id="4.10.280.10">
    <property type="entry name" value="Helix-loop-helix DNA-binding domain"/>
    <property type="match status" value="1"/>
</dbReference>
<comment type="caution">
    <text evidence="8">The sequence shown here is derived from an EMBL/GenBank/DDBJ whole genome shotgun (WGS) entry which is preliminary data.</text>
</comment>
<sequence>MEISSGNWISEVGVEDPIFMHQYDMNSFDYSVLDELNFESLSAESYSSYPDLNPKSVHSFNGSAIENPQTGLQRPAKQLKTSSWNSCTTDRMTSMAASSTSSRLISFENSNSVPATSQKFLDCTVKPKNEAGSDLRNMNFPTLISESSFEIQNCSSKHEQVPKRAGTMTRTPIHAQDHVMAERKRREKLSQRFIALSAIVPGLKKMDKASVLGDAIKYLKQLQERVKILEEQAAMKTTKSVVSVKKTRLSEDDDISSSDENSNSRSEHPLPEIEARVSGKNVLIRIHCDKSRGCAAKILGETEKLDLTIISSNVLPFGNSTLNVTVVAQMDDDFCITAKDLVRNLRRALA</sequence>
<proteinExistence type="predicted"/>
<name>A0A8T1PYD4_CARIL</name>
<evidence type="ECO:0000259" key="7">
    <source>
        <dbReference type="PROSITE" id="PS50888"/>
    </source>
</evidence>